<feature type="compositionally biased region" description="Basic and acidic residues" evidence="1">
    <location>
        <begin position="50"/>
        <end position="64"/>
    </location>
</feature>
<evidence type="ECO:0000256" key="1">
    <source>
        <dbReference type="SAM" id="MobiDB-lite"/>
    </source>
</evidence>
<name>A0A699KJA8_TANCI</name>
<proteinExistence type="predicted"/>
<feature type="region of interest" description="Disordered" evidence="1">
    <location>
        <begin position="40"/>
        <end position="83"/>
    </location>
</feature>
<accession>A0A699KJA8</accession>
<feature type="compositionally biased region" description="Low complexity" evidence="1">
    <location>
        <begin position="69"/>
        <end position="83"/>
    </location>
</feature>
<organism evidence="2">
    <name type="scientific">Tanacetum cinerariifolium</name>
    <name type="common">Dalmatian daisy</name>
    <name type="synonym">Chrysanthemum cinerariifolium</name>
    <dbReference type="NCBI Taxonomy" id="118510"/>
    <lineage>
        <taxon>Eukaryota</taxon>
        <taxon>Viridiplantae</taxon>
        <taxon>Streptophyta</taxon>
        <taxon>Embryophyta</taxon>
        <taxon>Tracheophyta</taxon>
        <taxon>Spermatophyta</taxon>
        <taxon>Magnoliopsida</taxon>
        <taxon>eudicotyledons</taxon>
        <taxon>Gunneridae</taxon>
        <taxon>Pentapetalae</taxon>
        <taxon>asterids</taxon>
        <taxon>campanulids</taxon>
        <taxon>Asterales</taxon>
        <taxon>Asteraceae</taxon>
        <taxon>Asteroideae</taxon>
        <taxon>Anthemideae</taxon>
        <taxon>Anthemidinae</taxon>
        <taxon>Tanacetum</taxon>
    </lineage>
</organism>
<protein>
    <submittedName>
        <fullName evidence="2">Uncharacterized protein</fullName>
    </submittedName>
</protein>
<dbReference type="AlphaFoldDB" id="A0A699KJA8"/>
<gene>
    <name evidence="2" type="ORF">Tci_668192</name>
</gene>
<comment type="caution">
    <text evidence="2">The sequence shown here is derived from an EMBL/GenBank/DDBJ whole genome shotgun (WGS) entry which is preliminary data.</text>
</comment>
<dbReference type="EMBL" id="BKCJ010522855">
    <property type="protein sequence ID" value="GFA96220.1"/>
    <property type="molecule type" value="Genomic_DNA"/>
</dbReference>
<reference evidence="2" key="1">
    <citation type="journal article" date="2019" name="Sci. Rep.">
        <title>Draft genome of Tanacetum cinerariifolium, the natural source of mosquito coil.</title>
        <authorList>
            <person name="Yamashiro T."/>
            <person name="Shiraishi A."/>
            <person name="Satake H."/>
            <person name="Nakayama K."/>
        </authorList>
    </citation>
    <scope>NUCLEOTIDE SEQUENCE</scope>
</reference>
<sequence>MLGVKEPEKVQLKNLNDSRVKGTGCFSRMKPIAEVTAKELSKRRKYSVYGKKEGHNSKPVQENRHHPRNPSNNLLPSNKLLNL</sequence>
<evidence type="ECO:0000313" key="2">
    <source>
        <dbReference type="EMBL" id="GFA96220.1"/>
    </source>
</evidence>